<keyword evidence="8" id="KW-1185">Reference proteome</keyword>
<dbReference type="Gene3D" id="3.40.50.300">
    <property type="entry name" value="P-loop containing nucleotide triphosphate hydrolases"/>
    <property type="match status" value="1"/>
</dbReference>
<dbReference type="EMBL" id="PKUR01000001">
    <property type="protein sequence ID" value="PLW87544.1"/>
    <property type="molecule type" value="Genomic_DNA"/>
</dbReference>
<dbReference type="PANTHER" id="PTHR42794">
    <property type="entry name" value="HEMIN IMPORT ATP-BINDING PROTEIN HMUV"/>
    <property type="match status" value="1"/>
</dbReference>
<evidence type="ECO:0000256" key="3">
    <source>
        <dbReference type="ARBA" id="ARBA00022840"/>
    </source>
</evidence>
<name>A0AAP8MHM1_9GAMM</name>
<dbReference type="GO" id="GO:0016887">
    <property type="term" value="F:ATP hydrolysis activity"/>
    <property type="evidence" value="ECO:0007669"/>
    <property type="project" value="InterPro"/>
</dbReference>
<dbReference type="NCBIfam" id="NF010068">
    <property type="entry name" value="PRK13548.1"/>
    <property type="match status" value="1"/>
</dbReference>
<accession>A0AAP8MHM1</accession>
<dbReference type="SMART" id="SM00382">
    <property type="entry name" value="AAA"/>
    <property type="match status" value="1"/>
</dbReference>
<gene>
    <name evidence="7" type="ORF">C0029_02875</name>
</gene>
<dbReference type="AlphaFoldDB" id="A0AAP8MHM1"/>
<evidence type="ECO:0000313" key="8">
    <source>
        <dbReference type="Proteomes" id="UP000235162"/>
    </source>
</evidence>
<dbReference type="Proteomes" id="UP000235162">
    <property type="component" value="Unassembled WGS sequence"/>
</dbReference>
<keyword evidence="3 7" id="KW-0067">ATP-binding</keyword>
<dbReference type="PROSITE" id="PS50893">
    <property type="entry name" value="ABC_TRANSPORTER_2"/>
    <property type="match status" value="1"/>
</dbReference>
<sequence length="253" mass="27651">MLHVHDLKFSRGREFILQVADWRASPGHVQAVLGTNGAGKSTFLKLLCGEEAPTGGDIRLHGQRLQDWSALERARHLGVLPQASSLSFAFSAEEVVSLGLTPLNTGWRNAQHTVRAVMRATDCAHLAKKPYPRLSGGERQRIHLARVLVQLSQAEHAPVLLLDEPTSAQDLGQQHRMLELASGLAREHNYAVVAILHDLNLTLRHTTHCLHLDAGRSVAQGAPQEVLSSDSIAKYWGYNAQLMRTADGALVVA</sequence>
<keyword evidence="4" id="KW-1278">Translocase</keyword>
<dbReference type="KEGG" id="hja:BST95_15310"/>
<evidence type="ECO:0000256" key="5">
    <source>
        <dbReference type="ARBA" id="ARBA00037066"/>
    </source>
</evidence>
<keyword evidence="1" id="KW-0813">Transport</keyword>
<dbReference type="InterPro" id="IPR003439">
    <property type="entry name" value="ABC_transporter-like_ATP-bd"/>
</dbReference>
<evidence type="ECO:0000256" key="1">
    <source>
        <dbReference type="ARBA" id="ARBA00022448"/>
    </source>
</evidence>
<dbReference type="InterPro" id="IPR003593">
    <property type="entry name" value="AAA+_ATPase"/>
</dbReference>
<comment type="caution">
    <text evidence="7">The sequence shown here is derived from an EMBL/GenBank/DDBJ whole genome shotgun (WGS) entry which is preliminary data.</text>
</comment>
<evidence type="ECO:0000256" key="4">
    <source>
        <dbReference type="ARBA" id="ARBA00022967"/>
    </source>
</evidence>
<dbReference type="PANTHER" id="PTHR42794:SF1">
    <property type="entry name" value="HEMIN IMPORT ATP-BINDING PROTEIN HMUV"/>
    <property type="match status" value="1"/>
</dbReference>
<dbReference type="CDD" id="cd03214">
    <property type="entry name" value="ABC_Iron-Siderophores_B12_Hemin"/>
    <property type="match status" value="1"/>
</dbReference>
<reference evidence="7 8" key="1">
    <citation type="submission" date="2018-01" db="EMBL/GenBank/DDBJ databases">
        <title>The draft genome sequence of Halioglobus japonicus S1-36.</title>
        <authorList>
            <person name="Du Z.-J."/>
            <person name="Shi M.-J."/>
        </authorList>
    </citation>
    <scope>NUCLEOTIDE SEQUENCE [LARGE SCALE GENOMIC DNA]</scope>
    <source>
        <strain evidence="7 8">S1-36</strain>
    </source>
</reference>
<dbReference type="RefSeq" id="WP_084200403.1">
    <property type="nucleotide sequence ID" value="NZ_BMYL01000001.1"/>
</dbReference>
<evidence type="ECO:0000313" key="7">
    <source>
        <dbReference type="EMBL" id="PLW87544.1"/>
    </source>
</evidence>
<comment type="function">
    <text evidence="5">Part of the ABC transporter complex HmuTUV involved in hemin import. Responsible for energy coupling to the transport system.</text>
</comment>
<dbReference type="Pfam" id="PF00005">
    <property type="entry name" value="ABC_tran"/>
    <property type="match status" value="1"/>
</dbReference>
<evidence type="ECO:0000256" key="2">
    <source>
        <dbReference type="ARBA" id="ARBA00022741"/>
    </source>
</evidence>
<dbReference type="GO" id="GO:0005524">
    <property type="term" value="F:ATP binding"/>
    <property type="evidence" value="ECO:0007669"/>
    <property type="project" value="UniProtKB-KW"/>
</dbReference>
<proteinExistence type="predicted"/>
<dbReference type="SUPFAM" id="SSF52540">
    <property type="entry name" value="P-loop containing nucleoside triphosphate hydrolases"/>
    <property type="match status" value="1"/>
</dbReference>
<keyword evidence="2" id="KW-0547">Nucleotide-binding</keyword>
<feature type="domain" description="ABC transporter" evidence="6">
    <location>
        <begin position="2"/>
        <end position="239"/>
    </location>
</feature>
<dbReference type="InterPro" id="IPR027417">
    <property type="entry name" value="P-loop_NTPase"/>
</dbReference>
<protein>
    <submittedName>
        <fullName evidence="7">Heme ABC transporter ATP-binding protein</fullName>
    </submittedName>
</protein>
<organism evidence="7 8">
    <name type="scientific">Halioglobus japonicus</name>
    <dbReference type="NCBI Taxonomy" id="930805"/>
    <lineage>
        <taxon>Bacteria</taxon>
        <taxon>Pseudomonadati</taxon>
        <taxon>Pseudomonadota</taxon>
        <taxon>Gammaproteobacteria</taxon>
        <taxon>Cellvibrionales</taxon>
        <taxon>Halieaceae</taxon>
        <taxon>Halioglobus</taxon>
    </lineage>
</organism>
<evidence type="ECO:0000259" key="6">
    <source>
        <dbReference type="PROSITE" id="PS50893"/>
    </source>
</evidence>